<comment type="caution">
    <text evidence="2">The sequence shown here is derived from an EMBL/GenBank/DDBJ whole genome shotgun (WGS) entry which is preliminary data.</text>
</comment>
<keyword evidence="1" id="KW-0472">Membrane</keyword>
<evidence type="ECO:0000313" key="2">
    <source>
        <dbReference type="EMBL" id="KAF3975896.1"/>
    </source>
</evidence>
<dbReference type="OrthoDB" id="7473114at2759"/>
<keyword evidence="3" id="KW-1185">Reference proteome</keyword>
<accession>A0A8J4W710</accession>
<feature type="transmembrane region" description="Helical" evidence="1">
    <location>
        <begin position="117"/>
        <end position="136"/>
    </location>
</feature>
<protein>
    <submittedName>
        <fullName evidence="2">Uncharacterized protein</fullName>
    </submittedName>
</protein>
<keyword evidence="1" id="KW-1133">Transmembrane helix</keyword>
<evidence type="ECO:0000256" key="1">
    <source>
        <dbReference type="SAM" id="Phobius"/>
    </source>
</evidence>
<proteinExistence type="predicted"/>
<dbReference type="Proteomes" id="UP000737018">
    <property type="component" value="Unassembled WGS sequence"/>
</dbReference>
<dbReference type="EMBL" id="JRKL02000050">
    <property type="protein sequence ID" value="KAF3975896.1"/>
    <property type="molecule type" value="Genomic_DNA"/>
</dbReference>
<sequence length="141" mass="14920">MDESLQVDDSLAGPSLSHLDPSLASLVPTELPLAAPVAALPVSSHPMLTRTKAGIFKTRHSANLAFLGSSGLLSALLASTEPKGFKIAAKNPAWLAAMDEESCTRTTPSVFLYFSDFWVIIISSFELVVGILVFGAEKFVG</sequence>
<gene>
    <name evidence="2" type="ORF">CMV_000875</name>
</gene>
<evidence type="ECO:0000313" key="3">
    <source>
        <dbReference type="Proteomes" id="UP000737018"/>
    </source>
</evidence>
<keyword evidence="1" id="KW-0812">Transmembrane</keyword>
<organism evidence="2 3">
    <name type="scientific">Castanea mollissima</name>
    <name type="common">Chinese chestnut</name>
    <dbReference type="NCBI Taxonomy" id="60419"/>
    <lineage>
        <taxon>Eukaryota</taxon>
        <taxon>Viridiplantae</taxon>
        <taxon>Streptophyta</taxon>
        <taxon>Embryophyta</taxon>
        <taxon>Tracheophyta</taxon>
        <taxon>Spermatophyta</taxon>
        <taxon>Magnoliopsida</taxon>
        <taxon>eudicotyledons</taxon>
        <taxon>Gunneridae</taxon>
        <taxon>Pentapetalae</taxon>
        <taxon>rosids</taxon>
        <taxon>fabids</taxon>
        <taxon>Fagales</taxon>
        <taxon>Fagaceae</taxon>
        <taxon>Castanea</taxon>
    </lineage>
</organism>
<name>A0A8J4W710_9ROSI</name>
<dbReference type="AlphaFoldDB" id="A0A8J4W710"/>
<reference evidence="2" key="1">
    <citation type="submission" date="2020-03" db="EMBL/GenBank/DDBJ databases">
        <title>Castanea mollissima Vanexum genome sequencing.</title>
        <authorList>
            <person name="Staton M."/>
        </authorList>
    </citation>
    <scope>NUCLEOTIDE SEQUENCE</scope>
    <source>
        <tissue evidence="2">Leaf</tissue>
    </source>
</reference>